<feature type="non-terminal residue" evidence="3">
    <location>
        <position position="1"/>
    </location>
</feature>
<evidence type="ECO:0000313" key="4">
    <source>
        <dbReference type="Proteomes" id="UP000800038"/>
    </source>
</evidence>
<dbReference type="AlphaFoldDB" id="A0A6A5T8G6"/>
<protein>
    <recommendedName>
        <fullName evidence="2">Apple domain-containing protein</fullName>
    </recommendedName>
</protein>
<dbReference type="Gene3D" id="3.50.4.10">
    <property type="entry name" value="Hepatocyte Growth Factor"/>
    <property type="match status" value="2"/>
</dbReference>
<accession>A0A6A5T8G6</accession>
<dbReference type="Pfam" id="PF14295">
    <property type="entry name" value="PAN_4"/>
    <property type="match status" value="2"/>
</dbReference>
<feature type="compositionally biased region" description="Low complexity" evidence="1">
    <location>
        <begin position="90"/>
        <end position="133"/>
    </location>
</feature>
<proteinExistence type="predicted"/>
<dbReference type="PANTHER" id="PTHR33946">
    <property type="match status" value="1"/>
</dbReference>
<sequence>VVCPASDGQYVTAGGSVYQVECGIDRAANDLAGPYYPGSYEGCLSVCSGYPGCVDVTYVSGPCYLKSGVGAPSQNSGAIGGRLVSGTVSSTSSAPASTSTTVVTATPVSSSAPAATSTTVPSSAPGSTSGPVSCPSSDGVTYTSACGAVYVIECAADRYGNDITPNGVAQASTLNQCILACDNTPGCVDVSWVLNGACYMKSSIGDIRQNSNVAGARKISGCTSSSKNLHRKRVAPVVERKLAKRGVYGPDYTFTSTTVTATQTSTAVSTVRTTVTPTPTGTTTTTVYSVASTTSTVTATARATVFNTVNITTCPTARPT</sequence>
<dbReference type="OrthoDB" id="160645at2759"/>
<dbReference type="EMBL" id="ML976010">
    <property type="protein sequence ID" value="KAF1945267.1"/>
    <property type="molecule type" value="Genomic_DNA"/>
</dbReference>
<feature type="domain" description="Apple" evidence="2">
    <location>
        <begin position="156"/>
        <end position="200"/>
    </location>
</feature>
<name>A0A6A5T8G6_9PLEO</name>
<reference evidence="3" key="1">
    <citation type="journal article" date="2020" name="Stud. Mycol.">
        <title>101 Dothideomycetes genomes: a test case for predicting lifestyles and emergence of pathogens.</title>
        <authorList>
            <person name="Haridas S."/>
            <person name="Albert R."/>
            <person name="Binder M."/>
            <person name="Bloem J."/>
            <person name="Labutti K."/>
            <person name="Salamov A."/>
            <person name="Andreopoulos B."/>
            <person name="Baker S."/>
            <person name="Barry K."/>
            <person name="Bills G."/>
            <person name="Bluhm B."/>
            <person name="Cannon C."/>
            <person name="Castanera R."/>
            <person name="Culley D."/>
            <person name="Daum C."/>
            <person name="Ezra D."/>
            <person name="Gonzalez J."/>
            <person name="Henrissat B."/>
            <person name="Kuo A."/>
            <person name="Liang C."/>
            <person name="Lipzen A."/>
            <person name="Lutzoni F."/>
            <person name="Magnuson J."/>
            <person name="Mondo S."/>
            <person name="Nolan M."/>
            <person name="Ohm R."/>
            <person name="Pangilinan J."/>
            <person name="Park H.-J."/>
            <person name="Ramirez L."/>
            <person name="Alfaro M."/>
            <person name="Sun H."/>
            <person name="Tritt A."/>
            <person name="Yoshinaga Y."/>
            <person name="Zwiers L.-H."/>
            <person name="Turgeon B."/>
            <person name="Goodwin S."/>
            <person name="Spatafora J."/>
            <person name="Crous P."/>
            <person name="Grigoriev I."/>
        </authorList>
    </citation>
    <scope>NUCLEOTIDE SEQUENCE</scope>
    <source>
        <strain evidence="3">CBS 161.51</strain>
    </source>
</reference>
<feature type="region of interest" description="Disordered" evidence="1">
    <location>
        <begin position="90"/>
        <end position="134"/>
    </location>
</feature>
<evidence type="ECO:0000256" key="1">
    <source>
        <dbReference type="SAM" id="MobiDB-lite"/>
    </source>
</evidence>
<gene>
    <name evidence="3" type="ORF">EJ02DRAFT_338816</name>
</gene>
<evidence type="ECO:0000313" key="3">
    <source>
        <dbReference type="EMBL" id="KAF1945267.1"/>
    </source>
</evidence>
<dbReference type="PANTHER" id="PTHR33946:SF4">
    <property type="entry name" value="COAGULATION FACTOR XI"/>
    <property type="match status" value="1"/>
</dbReference>
<evidence type="ECO:0000259" key="2">
    <source>
        <dbReference type="Pfam" id="PF14295"/>
    </source>
</evidence>
<dbReference type="InterPro" id="IPR003609">
    <property type="entry name" value="Pan_app"/>
</dbReference>
<feature type="domain" description="Apple" evidence="2">
    <location>
        <begin position="25"/>
        <end position="66"/>
    </location>
</feature>
<keyword evidence="4" id="KW-1185">Reference proteome</keyword>
<organism evidence="3 4">
    <name type="scientific">Clathrospora elynae</name>
    <dbReference type="NCBI Taxonomy" id="706981"/>
    <lineage>
        <taxon>Eukaryota</taxon>
        <taxon>Fungi</taxon>
        <taxon>Dikarya</taxon>
        <taxon>Ascomycota</taxon>
        <taxon>Pezizomycotina</taxon>
        <taxon>Dothideomycetes</taxon>
        <taxon>Pleosporomycetidae</taxon>
        <taxon>Pleosporales</taxon>
        <taxon>Diademaceae</taxon>
        <taxon>Clathrospora</taxon>
    </lineage>
</organism>
<dbReference type="Proteomes" id="UP000800038">
    <property type="component" value="Unassembled WGS sequence"/>
</dbReference>